<evidence type="ECO:0000313" key="1">
    <source>
        <dbReference type="EMBL" id="MCS0807714.1"/>
    </source>
</evidence>
<evidence type="ECO:0000313" key="2">
    <source>
        <dbReference type="Proteomes" id="UP001206126"/>
    </source>
</evidence>
<organism evidence="1 2">
    <name type="scientific">Massilia agilis</name>
    <dbReference type="NCBI Taxonomy" id="1811226"/>
    <lineage>
        <taxon>Bacteria</taxon>
        <taxon>Pseudomonadati</taxon>
        <taxon>Pseudomonadota</taxon>
        <taxon>Betaproteobacteria</taxon>
        <taxon>Burkholderiales</taxon>
        <taxon>Oxalobacteraceae</taxon>
        <taxon>Telluria group</taxon>
        <taxon>Massilia</taxon>
    </lineage>
</organism>
<reference evidence="1 2" key="1">
    <citation type="submission" date="2022-08" db="EMBL/GenBank/DDBJ databases">
        <title>Reclassification of Massilia species as members of the genera Telluria, Duganella, Pseudoduganella, Mokoshia gen. nov. and Zemynaea gen. nov. using orthogonal and non-orthogonal genome-based approaches.</title>
        <authorList>
            <person name="Bowman J.P."/>
        </authorList>
    </citation>
    <scope>NUCLEOTIDE SEQUENCE [LARGE SCALE GENOMIC DNA]</scope>
    <source>
        <strain evidence="1 2">JCM 31605</strain>
    </source>
</reference>
<dbReference type="EMBL" id="JANUHB010000002">
    <property type="protein sequence ID" value="MCS0807714.1"/>
    <property type="molecule type" value="Genomic_DNA"/>
</dbReference>
<accession>A0ABT2D8V7</accession>
<name>A0ABT2D8V7_9BURK</name>
<dbReference type="RefSeq" id="WP_258821511.1">
    <property type="nucleotide sequence ID" value="NZ_JANUHB010000002.1"/>
</dbReference>
<sequence length="49" mass="4934">MNLQLGLRTLGLLLFVAASTALLVKPELIGAPHAGTAPAFAAVLAVAHN</sequence>
<keyword evidence="2" id="KW-1185">Reference proteome</keyword>
<gene>
    <name evidence="1" type="ORF">NX774_07235</name>
</gene>
<protein>
    <submittedName>
        <fullName evidence="1">Uncharacterized protein</fullName>
    </submittedName>
</protein>
<proteinExistence type="predicted"/>
<dbReference type="Proteomes" id="UP001206126">
    <property type="component" value="Unassembled WGS sequence"/>
</dbReference>
<comment type="caution">
    <text evidence="1">The sequence shown here is derived from an EMBL/GenBank/DDBJ whole genome shotgun (WGS) entry which is preliminary data.</text>
</comment>